<dbReference type="eggNOG" id="COG3764">
    <property type="taxonomic scope" value="Bacteria"/>
</dbReference>
<dbReference type="SUPFAM" id="SSF63817">
    <property type="entry name" value="Sortase"/>
    <property type="match status" value="1"/>
</dbReference>
<organism evidence="5 6">
    <name type="scientific">Bifidobacterium scardovii</name>
    <dbReference type="NCBI Taxonomy" id="158787"/>
    <lineage>
        <taxon>Bacteria</taxon>
        <taxon>Bacillati</taxon>
        <taxon>Actinomycetota</taxon>
        <taxon>Actinomycetes</taxon>
        <taxon>Bifidobacteriales</taxon>
        <taxon>Bifidobacteriaceae</taxon>
        <taxon>Bifidobacterium</taxon>
    </lineage>
</organism>
<dbReference type="InterPro" id="IPR005754">
    <property type="entry name" value="Sortase"/>
</dbReference>
<dbReference type="GeneID" id="85165822"/>
<name>A0A087D6A2_9BIFI</name>
<feature type="active site" description="Proton donor/acceptor" evidence="2">
    <location>
        <position position="167"/>
    </location>
</feature>
<protein>
    <submittedName>
        <fullName evidence="5">Sortase</fullName>
    </submittedName>
</protein>
<dbReference type="Pfam" id="PF04203">
    <property type="entry name" value="Sortase"/>
    <property type="match status" value="1"/>
</dbReference>
<feature type="transmembrane region" description="Helical" evidence="4">
    <location>
        <begin position="269"/>
        <end position="292"/>
    </location>
</feature>
<keyword evidence="4" id="KW-0472">Membrane</keyword>
<gene>
    <name evidence="5" type="ORF">BSCA_1833</name>
</gene>
<evidence type="ECO:0000313" key="6">
    <source>
        <dbReference type="Proteomes" id="UP000029033"/>
    </source>
</evidence>
<feature type="active site" description="Acyl-thioester intermediate" evidence="2">
    <location>
        <position position="231"/>
    </location>
</feature>
<comment type="caution">
    <text evidence="5">The sequence shown here is derived from an EMBL/GenBank/DDBJ whole genome shotgun (WGS) entry which is preliminary data.</text>
</comment>
<dbReference type="Proteomes" id="UP000029033">
    <property type="component" value="Unassembled WGS sequence"/>
</dbReference>
<accession>A0A087D6A2</accession>
<keyword evidence="1" id="KW-0378">Hydrolase</keyword>
<dbReference type="RefSeq" id="WP_081893076.1">
    <property type="nucleotide sequence ID" value="NZ_CAUPKV010000003.1"/>
</dbReference>
<dbReference type="CDD" id="cd05827">
    <property type="entry name" value="Sortase_C"/>
    <property type="match status" value="1"/>
</dbReference>
<evidence type="ECO:0000256" key="1">
    <source>
        <dbReference type="ARBA" id="ARBA00022801"/>
    </source>
</evidence>
<dbReference type="AlphaFoldDB" id="A0A087D6A2"/>
<dbReference type="NCBIfam" id="TIGR01076">
    <property type="entry name" value="sortase_fam"/>
    <property type="match status" value="1"/>
</dbReference>
<keyword evidence="4" id="KW-1133">Transmembrane helix</keyword>
<dbReference type="InterPro" id="IPR023365">
    <property type="entry name" value="Sortase_dom-sf"/>
</dbReference>
<feature type="region of interest" description="Disordered" evidence="3">
    <location>
        <begin position="77"/>
        <end position="98"/>
    </location>
</feature>
<evidence type="ECO:0000256" key="3">
    <source>
        <dbReference type="SAM" id="MobiDB-lite"/>
    </source>
</evidence>
<reference evidence="5 6" key="1">
    <citation type="submission" date="2014-03" db="EMBL/GenBank/DDBJ databases">
        <title>Genomics of Bifidobacteria.</title>
        <authorList>
            <person name="Ventura M."/>
            <person name="Milani C."/>
            <person name="Lugli G.A."/>
        </authorList>
    </citation>
    <scope>NUCLEOTIDE SEQUENCE [LARGE SCALE GENOMIC DNA]</scope>
    <source>
        <strain evidence="5 6">LMG 21589</strain>
    </source>
</reference>
<dbReference type="Gene3D" id="2.40.260.10">
    <property type="entry name" value="Sortase"/>
    <property type="match status" value="1"/>
</dbReference>
<dbReference type="STRING" id="158787.BSCA_1833"/>
<dbReference type="EMBL" id="JGZO01000025">
    <property type="protein sequence ID" value="KFI91052.1"/>
    <property type="molecule type" value="Genomic_DNA"/>
</dbReference>
<dbReference type="InterPro" id="IPR042002">
    <property type="entry name" value="Sortase_C"/>
</dbReference>
<evidence type="ECO:0000256" key="2">
    <source>
        <dbReference type="PIRSR" id="PIRSR605754-1"/>
    </source>
</evidence>
<keyword evidence="6" id="KW-1185">Reference proteome</keyword>
<keyword evidence="4" id="KW-0812">Transmembrane</keyword>
<sequence>MARHVANSGRGKARRNAGIVLLVLSGLFATMPFMLMIANRHADESLAARHETAARSMSDPTAEQELARARQYNAGLLSDGRGRVGEQADPWSDPGEDTAADEDATYMGLLSTPKDGIMATILYPRLGINLPVRHGTGEATLAAGAGHMHGTSLPVGGGSTHSVISAHTGLADRLMFDRLSLRQGRVGDLFYIKVLDRTLAYKVTDIRVVEPTDLSAIGVQADRDLVTLVTCTPYGINTQRLLVTGERTDMPHPAPDPAVPPGAGGDMPMILWIGGVWAVLALAGLAATGALAKTVGRIRAKGRTNGSRKRKDK</sequence>
<dbReference type="NCBIfam" id="NF033745">
    <property type="entry name" value="class_C_sortase"/>
    <property type="match status" value="1"/>
</dbReference>
<evidence type="ECO:0000256" key="4">
    <source>
        <dbReference type="SAM" id="Phobius"/>
    </source>
</evidence>
<dbReference type="GO" id="GO:0016787">
    <property type="term" value="F:hydrolase activity"/>
    <property type="evidence" value="ECO:0007669"/>
    <property type="project" value="UniProtKB-KW"/>
</dbReference>
<dbReference type="OrthoDB" id="5242161at2"/>
<evidence type="ECO:0000313" key="5">
    <source>
        <dbReference type="EMBL" id="KFI91052.1"/>
    </source>
</evidence>
<proteinExistence type="predicted"/>